<evidence type="ECO:0008006" key="6">
    <source>
        <dbReference type="Google" id="ProtNLM"/>
    </source>
</evidence>
<dbReference type="Pfam" id="PF00144">
    <property type="entry name" value="Beta-lactamase"/>
    <property type="match status" value="1"/>
</dbReference>
<protein>
    <recommendedName>
        <fullName evidence="6">Beta-lactamase-related domain-containing protein</fullName>
    </recommendedName>
</protein>
<dbReference type="EMBL" id="JAPWDQ010000019">
    <property type="protein sequence ID" value="KAJ5466624.1"/>
    <property type="molecule type" value="Genomic_DNA"/>
</dbReference>
<feature type="chain" id="PRO_5040936205" description="Beta-lactamase-related domain-containing protein" evidence="1">
    <location>
        <begin position="20"/>
        <end position="562"/>
    </location>
</feature>
<dbReference type="InterPro" id="IPR001466">
    <property type="entry name" value="Beta-lactam-related"/>
</dbReference>
<dbReference type="InterPro" id="IPR012338">
    <property type="entry name" value="Beta-lactam/transpept-like"/>
</dbReference>
<proteinExistence type="predicted"/>
<comment type="caution">
    <text evidence="4">The sequence shown here is derived from an EMBL/GenBank/DDBJ whole genome shotgun (WGS) entry which is preliminary data.</text>
</comment>
<evidence type="ECO:0000313" key="4">
    <source>
        <dbReference type="EMBL" id="KAJ5466624.1"/>
    </source>
</evidence>
<reference evidence="4" key="2">
    <citation type="journal article" date="2023" name="IMA Fungus">
        <title>Comparative genomic study of the Penicillium genus elucidates a diverse pangenome and 15 lateral gene transfer events.</title>
        <authorList>
            <person name="Petersen C."/>
            <person name="Sorensen T."/>
            <person name="Nielsen M.R."/>
            <person name="Sondergaard T.E."/>
            <person name="Sorensen J.L."/>
            <person name="Fitzpatrick D.A."/>
            <person name="Frisvad J.C."/>
            <person name="Nielsen K.L."/>
        </authorList>
    </citation>
    <scope>NUCLEOTIDE SEQUENCE</scope>
    <source>
        <strain evidence="4">IBT 30728</strain>
    </source>
</reference>
<feature type="signal peptide" evidence="1">
    <location>
        <begin position="1"/>
        <end position="19"/>
    </location>
</feature>
<feature type="domain" description="Beta-lactamase-related" evidence="2">
    <location>
        <begin position="94"/>
        <end position="397"/>
    </location>
</feature>
<dbReference type="PANTHER" id="PTHR22935">
    <property type="entry name" value="PENICILLIN-BINDING PROTEIN"/>
    <property type="match status" value="1"/>
</dbReference>
<evidence type="ECO:0000259" key="3">
    <source>
        <dbReference type="Pfam" id="PF26335"/>
    </source>
</evidence>
<feature type="domain" description="Beta-lactamase-like ARB-00930-like C-terminal" evidence="3">
    <location>
        <begin position="418"/>
        <end position="560"/>
    </location>
</feature>
<dbReference type="RefSeq" id="XP_056785670.1">
    <property type="nucleotide sequence ID" value="XM_056939175.1"/>
</dbReference>
<keyword evidence="5" id="KW-1185">Reference proteome</keyword>
<sequence length="562" mass="60555">MRAFSLLVTVLYGFQATAATKIVAVAETPILGPSFLSNFDSSNSSAIDKAKTELSHQIGCLFSNGILNSTDLTFHIDVFSAATNGSIYTYSHVANNAASVLTAGKFNDQTISRIGSITKLFTAYAIIAKGGMEVFGHPVVKYLPELAGNSSTNPLKRINWQDITVGALLSHQAGTGGPRDFLVNYYNPNTTEADSVKSFLKYMRDVKRPVISPYRTAIYSDAGYAVLGQVLARMANTTTYTEAIQEIIFKPLGLKHTSTKVPKTSDGLNAMDRKTVQPTSSWGLDIELFASTGSIYSTASDLRRVGLSILNSELLSPAHISAWMKPRSGTGSLVELVGAPWEIERLEVPASPGSNRTRVSDLYTKVGGNGDYNAIFALSPDHGIGFSILLGGETSEPARWTLRDAVGQIIIPAAESAAWSNAKKNLAGTFVLKSAPATNVTLTVDEDKSGLGLKSFWIKGQDTKLKGRLYPSGLNSVSRSLASLYRSTGQVCFAHRIGEPHQPLRPRAAVEGGAGGLFDDSLTWQDIDFAGDSTDEFDICLADRKVTKVVWPFNGLEMERLE</sequence>
<evidence type="ECO:0000256" key="1">
    <source>
        <dbReference type="SAM" id="SignalP"/>
    </source>
</evidence>
<dbReference type="InterPro" id="IPR058664">
    <property type="entry name" value="ARB_00930-like_C"/>
</dbReference>
<evidence type="ECO:0000313" key="5">
    <source>
        <dbReference type="Proteomes" id="UP001148312"/>
    </source>
</evidence>
<name>A0A9W9WKC5_9EURO</name>
<dbReference type="SUPFAM" id="SSF56601">
    <property type="entry name" value="beta-lactamase/transpeptidase-like"/>
    <property type="match status" value="1"/>
</dbReference>
<dbReference type="Pfam" id="PF26335">
    <property type="entry name" value="ARB_00930_C"/>
    <property type="match status" value="1"/>
</dbReference>
<dbReference type="Proteomes" id="UP001148312">
    <property type="component" value="Unassembled WGS sequence"/>
</dbReference>
<dbReference type="PANTHER" id="PTHR22935:SF97">
    <property type="entry name" value="BETA-LACTAMASE-RELATED DOMAIN-CONTAINING PROTEIN"/>
    <property type="match status" value="1"/>
</dbReference>
<keyword evidence="1" id="KW-0732">Signal</keyword>
<dbReference type="AlphaFoldDB" id="A0A9W9WKC5"/>
<dbReference type="Gene3D" id="3.40.710.10">
    <property type="entry name" value="DD-peptidase/beta-lactamase superfamily"/>
    <property type="match status" value="1"/>
</dbReference>
<organism evidence="4 5">
    <name type="scientific">Penicillium diatomitis</name>
    <dbReference type="NCBI Taxonomy" id="2819901"/>
    <lineage>
        <taxon>Eukaryota</taxon>
        <taxon>Fungi</taxon>
        <taxon>Dikarya</taxon>
        <taxon>Ascomycota</taxon>
        <taxon>Pezizomycotina</taxon>
        <taxon>Eurotiomycetes</taxon>
        <taxon>Eurotiomycetidae</taxon>
        <taxon>Eurotiales</taxon>
        <taxon>Aspergillaceae</taxon>
        <taxon>Penicillium</taxon>
    </lineage>
</organism>
<dbReference type="InterPro" id="IPR051478">
    <property type="entry name" value="Beta-lactamase-like_AB/R"/>
</dbReference>
<reference evidence="4" key="1">
    <citation type="submission" date="2022-12" db="EMBL/GenBank/DDBJ databases">
        <authorList>
            <person name="Petersen C."/>
        </authorList>
    </citation>
    <scope>NUCLEOTIDE SEQUENCE</scope>
    <source>
        <strain evidence="4">IBT 30728</strain>
    </source>
</reference>
<evidence type="ECO:0000259" key="2">
    <source>
        <dbReference type="Pfam" id="PF00144"/>
    </source>
</evidence>
<gene>
    <name evidence="4" type="ORF">N7539_009580</name>
</gene>
<dbReference type="GeneID" id="81629425"/>
<accession>A0A9W9WKC5</accession>